<organismHost>
    <name type="scientific">Choristoneura fumiferana</name>
    <name type="common">Spruce budworm moth</name>
    <name type="synonym">Archips fumiferana</name>
    <dbReference type="NCBI Taxonomy" id="7141"/>
</organismHost>
<organism evidence="1 2">
    <name type="scientific">Choristoneura biennis entomopoxvirus</name>
    <name type="common">CbEPV</name>
    <dbReference type="NCBI Taxonomy" id="10288"/>
    <lineage>
        <taxon>Viruses</taxon>
        <taxon>Varidnaviria</taxon>
        <taxon>Bamfordvirae</taxon>
        <taxon>Nucleocytoviricota</taxon>
        <taxon>Pokkesviricetes</taxon>
        <taxon>Chitovirales</taxon>
        <taxon>Poxviridae</taxon>
        <taxon>Entomopoxvirinae</taxon>
        <taxon>Betaentomopoxvirus</taxon>
        <taxon>Betaentomopoxvirus cbiennis</taxon>
    </lineage>
</organism>
<gene>
    <name evidence="1" type="ORF">CHBEV_179</name>
</gene>
<evidence type="ECO:0000313" key="2">
    <source>
        <dbReference type="Proteomes" id="UP000792220"/>
    </source>
</evidence>
<dbReference type="GeneID" id="15613169"/>
<sequence length="156" mass="18924">MESIINNDFESDYSTYLWKINNVDTEISITDIEIPVGKEYYILCMYVINKDLEYEIKFFKFKSNFNLFDLSKYIFEKFTYSSTNNEVMDDRFDDSKHITYNKKNDYYEICILKNHAYIIIASSFDYEKYNNTPEELENFLNRYETYDDISKFCSIV</sequence>
<dbReference type="Proteomes" id="UP000792220">
    <property type="component" value="Genome"/>
</dbReference>
<accession>A0A916KPR7</accession>
<keyword evidence="2" id="KW-1185">Reference proteome</keyword>
<proteinExistence type="predicted"/>
<dbReference type="RefSeq" id="YP_008004249.1">
    <property type="nucleotide sequence ID" value="NC_021248.1"/>
</dbReference>
<dbReference type="KEGG" id="vg:15613169"/>
<evidence type="ECO:0000313" key="1">
    <source>
        <dbReference type="EMBL" id="CCU55747.1"/>
    </source>
</evidence>
<dbReference type="EMBL" id="HF679132">
    <property type="protein sequence ID" value="CCU55747.1"/>
    <property type="molecule type" value="Genomic_DNA"/>
</dbReference>
<name>A0A916KPR7_CBEPV</name>
<reference evidence="1" key="1">
    <citation type="journal article" date="2013" name="J. Virol.">
        <title>New Insights into the Evolution of Entomopoxvirinae from the Complete Genome Sequences of Four Entomopoxviruses Infecting Adoxophyes honmai, Choristoneura biennis, Choristoneura rosaceana, and Mythimna separata.</title>
        <authorList>
            <person name="Theze J."/>
            <person name="Takatsuka J."/>
            <person name="Li Z."/>
            <person name="Gallais J."/>
            <person name="Doucet D."/>
            <person name="Arif B."/>
            <person name="Nakai M."/>
            <person name="Herniou E.A."/>
        </authorList>
    </citation>
    <scope>NUCLEOTIDE SEQUENCE</scope>
</reference>
<protein>
    <submittedName>
        <fullName evidence="1">Uncharacterized protein</fullName>
    </submittedName>
</protein>